<evidence type="ECO:0000256" key="1">
    <source>
        <dbReference type="ARBA" id="ARBA00001971"/>
    </source>
</evidence>
<reference evidence="11 12" key="1">
    <citation type="journal article" date="2006" name="Science">
        <title>The genome of black cottonwood, Populus trichocarpa (Torr. &amp; Gray).</title>
        <authorList>
            <person name="Tuskan G.A."/>
            <person name="Difazio S."/>
            <person name="Jansson S."/>
            <person name="Bohlmann J."/>
            <person name="Grigoriev I."/>
            <person name="Hellsten U."/>
            <person name="Putnam N."/>
            <person name="Ralph S."/>
            <person name="Rombauts S."/>
            <person name="Salamov A."/>
            <person name="Schein J."/>
            <person name="Sterck L."/>
            <person name="Aerts A."/>
            <person name="Bhalerao R.R."/>
            <person name="Bhalerao R.P."/>
            <person name="Blaudez D."/>
            <person name="Boerjan W."/>
            <person name="Brun A."/>
            <person name="Brunner A."/>
            <person name="Busov V."/>
            <person name="Campbell M."/>
            <person name="Carlson J."/>
            <person name="Chalot M."/>
            <person name="Chapman J."/>
            <person name="Chen G.L."/>
            <person name="Cooper D."/>
            <person name="Coutinho P.M."/>
            <person name="Couturier J."/>
            <person name="Covert S."/>
            <person name="Cronk Q."/>
            <person name="Cunningham R."/>
            <person name="Davis J."/>
            <person name="Degroeve S."/>
            <person name="Dejardin A."/>
            <person name="Depamphilis C."/>
            <person name="Detter J."/>
            <person name="Dirks B."/>
            <person name="Dubchak I."/>
            <person name="Duplessis S."/>
            <person name="Ehlting J."/>
            <person name="Ellis B."/>
            <person name="Gendler K."/>
            <person name="Goodstein D."/>
            <person name="Gribskov M."/>
            <person name="Grimwood J."/>
            <person name="Groover A."/>
            <person name="Gunter L."/>
            <person name="Hamberger B."/>
            <person name="Heinze B."/>
            <person name="Helariutta Y."/>
            <person name="Henrissat B."/>
            <person name="Holligan D."/>
            <person name="Holt R."/>
            <person name="Huang W."/>
            <person name="Islam-Faridi N."/>
            <person name="Jones S."/>
            <person name="Jones-Rhoades M."/>
            <person name="Jorgensen R."/>
            <person name="Joshi C."/>
            <person name="Kangasjarvi J."/>
            <person name="Karlsson J."/>
            <person name="Kelleher C."/>
            <person name="Kirkpatrick R."/>
            <person name="Kirst M."/>
            <person name="Kohler A."/>
            <person name="Kalluri U."/>
            <person name="Larimer F."/>
            <person name="Leebens-Mack J."/>
            <person name="Leple J.C."/>
            <person name="Locascio P."/>
            <person name="Lou Y."/>
            <person name="Lucas S."/>
            <person name="Martin F."/>
            <person name="Montanini B."/>
            <person name="Napoli C."/>
            <person name="Nelson D.R."/>
            <person name="Nelson C."/>
            <person name="Nieminen K."/>
            <person name="Nilsson O."/>
            <person name="Pereda V."/>
            <person name="Peter G."/>
            <person name="Philippe R."/>
            <person name="Pilate G."/>
            <person name="Poliakov A."/>
            <person name="Razumovskaya J."/>
            <person name="Richardson P."/>
            <person name="Rinaldi C."/>
            <person name="Ritland K."/>
            <person name="Rouze P."/>
            <person name="Ryaboy D."/>
            <person name="Schmutz J."/>
            <person name="Schrader J."/>
            <person name="Segerman B."/>
            <person name="Shin H."/>
            <person name="Siddiqui A."/>
            <person name="Sterky F."/>
            <person name="Terry A."/>
            <person name="Tsai C.J."/>
            <person name="Uberbacher E."/>
            <person name="Unneberg P."/>
            <person name="Vahala J."/>
            <person name="Wall K."/>
            <person name="Wessler S."/>
            <person name="Yang G."/>
            <person name="Yin T."/>
            <person name="Douglas C."/>
            <person name="Marra M."/>
            <person name="Sandberg G."/>
            <person name="Van de Peer Y."/>
            <person name="Rokhsar D."/>
        </authorList>
    </citation>
    <scope>NUCLEOTIDE SEQUENCE [LARGE SCALE GENOMIC DNA]</scope>
    <source>
        <strain evidence="12">cv. Nisqually</strain>
    </source>
</reference>
<keyword evidence="6" id="KW-1133">Transmembrane helix</keyword>
<dbReference type="GO" id="GO:0016705">
    <property type="term" value="F:oxidoreductase activity, acting on paired donors, with incorporation or reduction of molecular oxygen"/>
    <property type="evidence" value="ECO:0007669"/>
    <property type="project" value="InterPro"/>
</dbReference>
<keyword evidence="8 9" id="KW-0408">Iron</keyword>
<dbReference type="OMA" id="KGWQVMW"/>
<evidence type="ECO:0000256" key="8">
    <source>
        <dbReference type="ARBA" id="ARBA00023004"/>
    </source>
</evidence>
<dbReference type="GO" id="GO:0016020">
    <property type="term" value="C:membrane"/>
    <property type="evidence" value="ECO:0007669"/>
    <property type="project" value="UniProtKB-SubCell"/>
</dbReference>
<evidence type="ECO:0000256" key="10">
    <source>
        <dbReference type="RuleBase" id="RU000461"/>
    </source>
</evidence>
<evidence type="ECO:0000256" key="2">
    <source>
        <dbReference type="ARBA" id="ARBA00004167"/>
    </source>
</evidence>
<dbReference type="InterPro" id="IPR017972">
    <property type="entry name" value="Cyt_P450_CS"/>
</dbReference>
<gene>
    <name evidence="11" type="ORF">POPTR_011G001300</name>
</gene>
<dbReference type="CDD" id="cd11043">
    <property type="entry name" value="CYP90-like"/>
    <property type="match status" value="1"/>
</dbReference>
<dbReference type="PANTHER" id="PTHR24286:SF217">
    <property type="entry name" value="OS07G0520300 PROTEIN"/>
    <property type="match status" value="1"/>
</dbReference>
<dbReference type="Proteomes" id="UP000006729">
    <property type="component" value="Chromosome 11"/>
</dbReference>
<accession>U7E1T9</accession>
<keyword evidence="7 10" id="KW-0560">Oxidoreductase</keyword>
<dbReference type="KEGG" id="pop:18111273"/>
<evidence type="ECO:0000256" key="9">
    <source>
        <dbReference type="PIRSR" id="PIRSR602401-1"/>
    </source>
</evidence>
<dbReference type="STRING" id="3694.U7E1T9"/>
<feature type="binding site" description="axial binding residue" evidence="9">
    <location>
        <position position="421"/>
    </location>
    <ligand>
        <name>heme</name>
        <dbReference type="ChEBI" id="CHEBI:30413"/>
    </ligand>
    <ligandPart>
        <name>Fe</name>
        <dbReference type="ChEBI" id="CHEBI:18248"/>
    </ligandPart>
</feature>
<dbReference type="OrthoDB" id="3945418at2759"/>
<dbReference type="Gene3D" id="1.10.630.10">
    <property type="entry name" value="Cytochrome P450"/>
    <property type="match status" value="1"/>
</dbReference>
<dbReference type="EMBL" id="CM009300">
    <property type="protein sequence ID" value="PNT11166.1"/>
    <property type="molecule type" value="Genomic_DNA"/>
</dbReference>
<dbReference type="SMR" id="U7E1T9"/>
<dbReference type="Pfam" id="PF00067">
    <property type="entry name" value="p450"/>
    <property type="match status" value="1"/>
</dbReference>
<dbReference type="SUPFAM" id="SSF48264">
    <property type="entry name" value="Cytochrome P450"/>
    <property type="match status" value="1"/>
</dbReference>
<evidence type="ECO:0000313" key="12">
    <source>
        <dbReference type="Proteomes" id="UP000006729"/>
    </source>
</evidence>
<evidence type="ECO:0000256" key="3">
    <source>
        <dbReference type="ARBA" id="ARBA00010617"/>
    </source>
</evidence>
<comment type="subcellular location">
    <subcellularLocation>
        <location evidence="2">Membrane</location>
        <topology evidence="2">Single-pass membrane protein</topology>
    </subcellularLocation>
</comment>
<dbReference type="InterPro" id="IPR001128">
    <property type="entry name" value="Cyt_P450"/>
</dbReference>
<name>U7E1T9_POPTR</name>
<keyword evidence="10" id="KW-0503">Monooxygenase</keyword>
<evidence type="ECO:0000256" key="6">
    <source>
        <dbReference type="ARBA" id="ARBA00022989"/>
    </source>
</evidence>
<dbReference type="PANTHER" id="PTHR24286">
    <property type="entry name" value="CYTOCHROME P450 26"/>
    <property type="match status" value="1"/>
</dbReference>
<dbReference type="Gramene" id="Potri.011G001300.1.v4.1">
    <property type="protein sequence ID" value="Potri.011G001300.1.v4.1"/>
    <property type="gene ID" value="Potri.011G001300.v4.1"/>
</dbReference>
<dbReference type="GO" id="GO:0005506">
    <property type="term" value="F:iron ion binding"/>
    <property type="evidence" value="ECO:0007669"/>
    <property type="project" value="InterPro"/>
</dbReference>
<dbReference type="InterPro" id="IPR002401">
    <property type="entry name" value="Cyt_P450_E_grp-I"/>
</dbReference>
<proteinExistence type="inferred from homology"/>
<dbReference type="InterPro" id="IPR036396">
    <property type="entry name" value="Cyt_P450_sf"/>
</dbReference>
<evidence type="ECO:0000256" key="5">
    <source>
        <dbReference type="ARBA" id="ARBA00022723"/>
    </source>
</evidence>
<evidence type="ECO:0000313" key="11">
    <source>
        <dbReference type="EMBL" id="PNT11166.1"/>
    </source>
</evidence>
<dbReference type="PRINTS" id="PR00463">
    <property type="entry name" value="EP450I"/>
</dbReference>
<keyword evidence="6" id="KW-0472">Membrane</keyword>
<dbReference type="InParanoid" id="U7E1T9"/>
<dbReference type="GO" id="GO:0020037">
    <property type="term" value="F:heme binding"/>
    <property type="evidence" value="ECO:0007669"/>
    <property type="project" value="InterPro"/>
</dbReference>
<dbReference type="GO" id="GO:0004497">
    <property type="term" value="F:monooxygenase activity"/>
    <property type="evidence" value="ECO:0000318"/>
    <property type="project" value="GO_Central"/>
</dbReference>
<dbReference type="HOGENOM" id="CLU_001570_15_5_1"/>
<evidence type="ECO:0000256" key="7">
    <source>
        <dbReference type="ARBA" id="ARBA00023002"/>
    </source>
</evidence>
<protein>
    <recommendedName>
        <fullName evidence="13">Cytochrome P450</fullName>
    </recommendedName>
</protein>
<keyword evidence="5 9" id="KW-0479">Metal-binding</keyword>
<evidence type="ECO:0008006" key="13">
    <source>
        <dbReference type="Google" id="ProtNLM"/>
    </source>
</evidence>
<evidence type="ECO:0000256" key="4">
    <source>
        <dbReference type="ARBA" id="ARBA00022692"/>
    </source>
</evidence>
<dbReference type="PROSITE" id="PS00086">
    <property type="entry name" value="CYTOCHROME_P450"/>
    <property type="match status" value="1"/>
</dbReference>
<comment type="cofactor">
    <cofactor evidence="1 9">
        <name>heme</name>
        <dbReference type="ChEBI" id="CHEBI:30413"/>
    </cofactor>
</comment>
<organism evidence="11 12">
    <name type="scientific">Populus trichocarpa</name>
    <name type="common">Western balsam poplar</name>
    <name type="synonym">Populus balsamifera subsp. trichocarpa</name>
    <dbReference type="NCBI Taxonomy" id="3694"/>
    <lineage>
        <taxon>Eukaryota</taxon>
        <taxon>Viridiplantae</taxon>
        <taxon>Streptophyta</taxon>
        <taxon>Embryophyta</taxon>
        <taxon>Tracheophyta</taxon>
        <taxon>Spermatophyta</taxon>
        <taxon>Magnoliopsida</taxon>
        <taxon>eudicotyledons</taxon>
        <taxon>Gunneridae</taxon>
        <taxon>Pentapetalae</taxon>
        <taxon>rosids</taxon>
        <taxon>fabids</taxon>
        <taxon>Malpighiales</taxon>
        <taxon>Salicaceae</taxon>
        <taxon>Saliceae</taxon>
        <taxon>Populus</taxon>
    </lineage>
</organism>
<comment type="similarity">
    <text evidence="3 10">Belongs to the cytochrome P450 family.</text>
</comment>
<dbReference type="eggNOG" id="KOG0157">
    <property type="taxonomic scope" value="Eukaryota"/>
</dbReference>
<dbReference type="PRINTS" id="PR00385">
    <property type="entry name" value="P450"/>
</dbReference>
<keyword evidence="9 10" id="KW-0349">Heme</keyword>
<dbReference type="FunFam" id="1.10.630.10:FF:000022">
    <property type="entry name" value="Taxadiene 5-alpha hydroxylase"/>
    <property type="match status" value="1"/>
</dbReference>
<keyword evidence="12" id="KW-1185">Reference proteome</keyword>
<sequence>MNPEILFALLLFLLPLYFLLTRRSSKRLPPGSLGLPIIGQTLSFLNAMRKNTAEKWLQNRTRKYGPVSKMNLFGTPTVFLQGQAANKFIYTCDGDTLSSQQPLSVKRICGERNIFELSGLEHRRVRGALVSFLKPEVLKQYVGMMDERIRKHFEMHWHGKQKVMAMPLMKTLTFNLMSSLIMGIEQGSKRDVPVKLFQQLMEGLISVPINLPFTRFNRSLQASEKIREIVMDLIREKRVALDHQNASPQQDLITSLLSLRNDHNSVALSDEEIVDNAIIIMIGGHDTSSILLAFLIRLLAKDPSVYAGVVQEQEEIAKNKASNELLTWDDLGRMKYTWRVAMESLRMNPPVFFSFRKVLKDFNYEGYLIPKGWQVMWAACMTHMDGSIFPNPSDFDPKHFERQSSIPPYSFMGFGGGPRICPGYEFARLETLITVHYLVNMFTWKLCCPEISFSRDPMPTFKDGLEIEIEPKILGEII</sequence>
<keyword evidence="4" id="KW-0812">Transmembrane</keyword>
<dbReference type="AlphaFoldDB" id="U7E1T9"/>